<gene>
    <name evidence="1" type="ORF">CLIB1444_03S01794</name>
</gene>
<evidence type="ECO:0000313" key="2">
    <source>
        <dbReference type="Proteomes" id="UP001152531"/>
    </source>
</evidence>
<reference evidence="1" key="1">
    <citation type="submission" date="2022-06" db="EMBL/GenBank/DDBJ databases">
        <authorList>
            <person name="Legras J.-L."/>
            <person name="Devillers H."/>
            <person name="Grondin C."/>
        </authorList>
    </citation>
    <scope>NUCLEOTIDE SEQUENCE</scope>
    <source>
        <strain evidence="1">CLIB 1444</strain>
    </source>
</reference>
<dbReference type="Proteomes" id="UP001152531">
    <property type="component" value="Unassembled WGS sequence"/>
</dbReference>
<dbReference type="EMBL" id="CALSDN010000003">
    <property type="protein sequence ID" value="CAH6719982.1"/>
    <property type="molecule type" value="Genomic_DNA"/>
</dbReference>
<organism evidence="1 2">
    <name type="scientific">[Candida] jaroonii</name>
    <dbReference type="NCBI Taxonomy" id="467808"/>
    <lineage>
        <taxon>Eukaryota</taxon>
        <taxon>Fungi</taxon>
        <taxon>Dikarya</taxon>
        <taxon>Ascomycota</taxon>
        <taxon>Saccharomycotina</taxon>
        <taxon>Pichiomycetes</taxon>
        <taxon>Debaryomycetaceae</taxon>
        <taxon>Yamadazyma</taxon>
    </lineage>
</organism>
<keyword evidence="2" id="KW-1185">Reference proteome</keyword>
<accession>A0ACA9Y4U0</accession>
<protein>
    <submittedName>
        <fullName evidence="1">Uncharacterized protein</fullName>
    </submittedName>
</protein>
<evidence type="ECO:0000313" key="1">
    <source>
        <dbReference type="EMBL" id="CAH6719982.1"/>
    </source>
</evidence>
<sequence length="247" mass="27422">MVSFSETLGPNDIPKALERLGFNGVDDQAVEYFLKDLKSRVNGGDGLDLAVLDLPGWYHKSVVEVSVQLSDLKWIFTLSKGPEMIFHYLQAQNRAIASLAGKISDLKTMIQAKDDYLKYCKDHGFDNLTVFKRKKGIDFKLESFEDRKVEGVTDMGEVVKEINSINSDGNGGKLNDGGGKHRHKRNYNQRDTSDKPDIKTEPTESGTEPTKPIKAEPNGSVTGPTDSLNTGPSPKKRKKPQGIIKKR</sequence>
<proteinExistence type="predicted"/>
<comment type="caution">
    <text evidence="1">The sequence shown here is derived from an EMBL/GenBank/DDBJ whole genome shotgun (WGS) entry which is preliminary data.</text>
</comment>
<name>A0ACA9Y4U0_9ASCO</name>